<dbReference type="AlphaFoldDB" id="A0A176WEY9"/>
<dbReference type="InterPro" id="IPR044823">
    <property type="entry name" value="ASIL1/2-like"/>
</dbReference>
<sequence>MTHARSLGASEPRMCSSSSLVTPDAATGRLCLSLDSLDENPLTRNAQRRDEGFGCMFGVRRGVVWSVRSSSNFWEREFLVRKWLVTSETLEEELVEMEETGEVAALQQQEEEEQQQQQEPQQQPCPTDTMSFQDLVNSADVKTPGQGAAEWTDVAVATFLDCFAEKYSNVKHKNLRGKDWMEVVDGLNKRCAPEGGPYYEYKQCRNKLDGLKKRFRQEKDSLSTNSHPSRWQWYPRMCDLKWARNMKMIEHGGGSGRVDKPEMSGDQAEGDGLVPDEKDLNAGDRAGEVSMEDDAAWNKFRLVSTFPPKQKRKRRRAYVFNPSVPEIVAEGSRTRADLLPPCTPDNMSTLPDRPPLMQQFQKMPSTDRTFKLRIRRPNETDCDDIFHFTGETVSDMIESFKAVYWEEPATQIRVQLKEKFTEVWVTVAPSVSLSQYGSEALIITKPRGAYMPLTSTMASAPG</sequence>
<dbReference type="EMBL" id="LVLJ01000986">
    <property type="protein sequence ID" value="OAE31649.1"/>
    <property type="molecule type" value="Genomic_DNA"/>
</dbReference>
<keyword evidence="4" id="KW-1185">Reference proteome</keyword>
<dbReference type="Pfam" id="PF13837">
    <property type="entry name" value="Myb_DNA-bind_4"/>
    <property type="match status" value="1"/>
</dbReference>
<dbReference type="InterPro" id="IPR044822">
    <property type="entry name" value="Myb_DNA-bind_4"/>
</dbReference>
<gene>
    <name evidence="3" type="ORF">AXG93_3384s1230</name>
</gene>
<protein>
    <recommendedName>
        <fullName evidence="2">Myb/SANT-like DNA-binding domain-containing protein</fullName>
    </recommendedName>
</protein>
<dbReference type="PANTHER" id="PTHR31307">
    <property type="entry name" value="TRIHELIX TRANSCRIPTION FACTOR ASIL2"/>
    <property type="match status" value="1"/>
</dbReference>
<reference evidence="3" key="1">
    <citation type="submission" date="2016-03" db="EMBL/GenBank/DDBJ databases">
        <title>Mechanisms controlling the formation of the plant cell surface in tip-growing cells are functionally conserved among land plants.</title>
        <authorList>
            <person name="Honkanen S."/>
            <person name="Jones V.A."/>
            <person name="Morieri G."/>
            <person name="Champion C."/>
            <person name="Hetherington A.J."/>
            <person name="Kelly S."/>
            <person name="Saint-Marcoux D."/>
            <person name="Proust H."/>
            <person name="Prescott H."/>
            <person name="Dolan L."/>
        </authorList>
    </citation>
    <scope>NUCLEOTIDE SEQUENCE [LARGE SCALE GENOMIC DNA]</scope>
    <source>
        <tissue evidence="3">Whole gametophyte</tissue>
    </source>
</reference>
<feature type="domain" description="Myb/SANT-like DNA-binding" evidence="2">
    <location>
        <begin position="150"/>
        <end position="240"/>
    </location>
</feature>
<accession>A0A176WEY9</accession>
<evidence type="ECO:0000313" key="3">
    <source>
        <dbReference type="EMBL" id="OAE31649.1"/>
    </source>
</evidence>
<organism evidence="3 4">
    <name type="scientific">Marchantia polymorpha subsp. ruderalis</name>
    <dbReference type="NCBI Taxonomy" id="1480154"/>
    <lineage>
        <taxon>Eukaryota</taxon>
        <taxon>Viridiplantae</taxon>
        <taxon>Streptophyta</taxon>
        <taxon>Embryophyta</taxon>
        <taxon>Marchantiophyta</taxon>
        <taxon>Marchantiopsida</taxon>
        <taxon>Marchantiidae</taxon>
        <taxon>Marchantiales</taxon>
        <taxon>Marchantiaceae</taxon>
        <taxon>Marchantia</taxon>
    </lineage>
</organism>
<name>A0A176WEY9_MARPO</name>
<evidence type="ECO:0000259" key="2">
    <source>
        <dbReference type="Pfam" id="PF13837"/>
    </source>
</evidence>
<evidence type="ECO:0000256" key="1">
    <source>
        <dbReference type="SAM" id="MobiDB-lite"/>
    </source>
</evidence>
<dbReference type="Proteomes" id="UP000077202">
    <property type="component" value="Unassembled WGS sequence"/>
</dbReference>
<evidence type="ECO:0000313" key="4">
    <source>
        <dbReference type="Proteomes" id="UP000077202"/>
    </source>
</evidence>
<proteinExistence type="predicted"/>
<feature type="compositionally biased region" description="Low complexity" evidence="1">
    <location>
        <begin position="115"/>
        <end position="124"/>
    </location>
</feature>
<feature type="region of interest" description="Disordered" evidence="1">
    <location>
        <begin position="252"/>
        <end position="280"/>
    </location>
</feature>
<dbReference type="PANTHER" id="PTHR31307:SF63">
    <property type="entry name" value="MYB_SANT-LIKE DNA-BINDING DOMAIN-CONTAINING PROTEIN"/>
    <property type="match status" value="1"/>
</dbReference>
<feature type="region of interest" description="Disordered" evidence="1">
    <location>
        <begin position="1"/>
        <end position="20"/>
    </location>
</feature>
<comment type="caution">
    <text evidence="3">The sequence shown here is derived from an EMBL/GenBank/DDBJ whole genome shotgun (WGS) entry which is preliminary data.</text>
</comment>
<feature type="region of interest" description="Disordered" evidence="1">
    <location>
        <begin position="99"/>
        <end position="131"/>
    </location>
</feature>